<protein>
    <submittedName>
        <fullName evidence="4">Intestinal acid PHOsphatase</fullName>
    </submittedName>
</protein>
<keyword evidence="3" id="KW-0732">Signal</keyword>
<keyword evidence="5" id="KW-1185">Reference proteome</keyword>
<comment type="catalytic activity">
    <reaction evidence="1">
        <text>a phosphate monoester + H2O = an alcohol + phosphate</text>
        <dbReference type="Rhea" id="RHEA:15017"/>
        <dbReference type="ChEBI" id="CHEBI:15377"/>
        <dbReference type="ChEBI" id="CHEBI:30879"/>
        <dbReference type="ChEBI" id="CHEBI:43474"/>
        <dbReference type="ChEBI" id="CHEBI:67140"/>
        <dbReference type="EC" id="3.1.3.2"/>
    </reaction>
</comment>
<feature type="chain" id="PRO_5042904841" evidence="3">
    <location>
        <begin position="25"/>
        <end position="405"/>
    </location>
</feature>
<evidence type="ECO:0000313" key="5">
    <source>
        <dbReference type="Proteomes" id="UP001331761"/>
    </source>
</evidence>
<dbReference type="PANTHER" id="PTHR11567:SF34">
    <property type="entry name" value="INTESTINAL ACID PHOSPHATASE"/>
    <property type="match status" value="1"/>
</dbReference>
<organism evidence="4 5">
    <name type="scientific">Trichostrongylus colubriformis</name>
    <name type="common">Black scour worm</name>
    <dbReference type="NCBI Taxonomy" id="6319"/>
    <lineage>
        <taxon>Eukaryota</taxon>
        <taxon>Metazoa</taxon>
        <taxon>Ecdysozoa</taxon>
        <taxon>Nematoda</taxon>
        <taxon>Chromadorea</taxon>
        <taxon>Rhabditida</taxon>
        <taxon>Rhabditina</taxon>
        <taxon>Rhabditomorpha</taxon>
        <taxon>Strongyloidea</taxon>
        <taxon>Trichostrongylidae</taxon>
        <taxon>Trichostrongylus</taxon>
    </lineage>
</organism>
<dbReference type="AlphaFoldDB" id="A0AAN8ITE3"/>
<evidence type="ECO:0000256" key="2">
    <source>
        <dbReference type="ARBA" id="ARBA00005375"/>
    </source>
</evidence>
<dbReference type="Pfam" id="PF00328">
    <property type="entry name" value="His_Phos_2"/>
    <property type="match status" value="1"/>
</dbReference>
<dbReference type="PROSITE" id="PS00616">
    <property type="entry name" value="HIS_ACID_PHOSPHAT_1"/>
    <property type="match status" value="1"/>
</dbReference>
<dbReference type="Proteomes" id="UP001331761">
    <property type="component" value="Unassembled WGS sequence"/>
</dbReference>
<comment type="similarity">
    <text evidence="2">Belongs to the histidine acid phosphatase family.</text>
</comment>
<accession>A0AAN8ITE3</accession>
<sequence>MKPRSLSLVLATVCVSSTILPVTSKELVFVQAIWRHGDRAPLKLPYPKDPYTESAWQRGWGQLTNIGMQQLNELGRYFRTTYNFFVSNVYIPSEVYIRASDSDRALTSAQAFASGFYPANGSFEWQPGGPWQPIPIHATTPGEPDLLIKPTSTRCKKYDDLVEADDNEQAKRYNMQYSELFQVLGEGTGIANFSYKNINRIYDINRELIHGMTEKQPSWVFKYWPQYNNRSTLDITYELRTIRMVTKFNSTSKANMIAGYLLNNFIENAKKVANGSMTNPKKMLLYSSHDGTLLSLLYALGVGNNLMVPYGAAIIMEIYKDGKDFQVEWFYRNDSTKAPYALKIPECSSPCTVSSMAKQYNNVVVDSYAAQQKLCGTPLKLCNSSSSIFSHLLGTILLTTLYWLP</sequence>
<feature type="signal peptide" evidence="3">
    <location>
        <begin position="1"/>
        <end position="24"/>
    </location>
</feature>
<dbReference type="InterPro" id="IPR029033">
    <property type="entry name" value="His_PPase_superfam"/>
</dbReference>
<comment type="caution">
    <text evidence="4">The sequence shown here is derived from an EMBL/GenBank/DDBJ whole genome shotgun (WGS) entry which is preliminary data.</text>
</comment>
<dbReference type="InterPro" id="IPR000560">
    <property type="entry name" value="His_Pase_clade-2"/>
</dbReference>
<dbReference type="GO" id="GO:0003993">
    <property type="term" value="F:acid phosphatase activity"/>
    <property type="evidence" value="ECO:0007669"/>
    <property type="project" value="UniProtKB-EC"/>
</dbReference>
<dbReference type="CDD" id="cd07061">
    <property type="entry name" value="HP_HAP_like"/>
    <property type="match status" value="1"/>
</dbReference>
<evidence type="ECO:0000256" key="3">
    <source>
        <dbReference type="SAM" id="SignalP"/>
    </source>
</evidence>
<evidence type="ECO:0000256" key="1">
    <source>
        <dbReference type="ARBA" id="ARBA00000032"/>
    </source>
</evidence>
<dbReference type="SUPFAM" id="SSF53254">
    <property type="entry name" value="Phosphoglycerate mutase-like"/>
    <property type="match status" value="1"/>
</dbReference>
<gene>
    <name evidence="4" type="ORF">GCK32_007743</name>
</gene>
<dbReference type="InterPro" id="IPR050645">
    <property type="entry name" value="Histidine_acid_phosphatase"/>
</dbReference>
<dbReference type="InterPro" id="IPR033379">
    <property type="entry name" value="Acid_Pase_AS"/>
</dbReference>
<proteinExistence type="inferred from homology"/>
<reference evidence="4 5" key="1">
    <citation type="submission" date="2019-10" db="EMBL/GenBank/DDBJ databases">
        <title>Assembly and Annotation for the nematode Trichostrongylus colubriformis.</title>
        <authorList>
            <person name="Martin J."/>
        </authorList>
    </citation>
    <scope>NUCLEOTIDE SEQUENCE [LARGE SCALE GENOMIC DNA]</scope>
    <source>
        <strain evidence="4">G859</strain>
        <tissue evidence="4">Whole worm</tissue>
    </source>
</reference>
<dbReference type="EMBL" id="WIXE01001022">
    <property type="protein sequence ID" value="KAK5986099.1"/>
    <property type="molecule type" value="Genomic_DNA"/>
</dbReference>
<evidence type="ECO:0000313" key="4">
    <source>
        <dbReference type="EMBL" id="KAK5986099.1"/>
    </source>
</evidence>
<name>A0AAN8ITE3_TRICO</name>
<dbReference type="Gene3D" id="3.40.50.1240">
    <property type="entry name" value="Phosphoglycerate mutase-like"/>
    <property type="match status" value="1"/>
</dbReference>
<dbReference type="PANTHER" id="PTHR11567">
    <property type="entry name" value="ACID PHOSPHATASE-RELATED"/>
    <property type="match status" value="1"/>
</dbReference>